<gene>
    <name evidence="1" type="ORF">B4N89_44580</name>
</gene>
<accession>A0A1T3NL53</accession>
<dbReference type="Proteomes" id="UP000190037">
    <property type="component" value="Unassembled WGS sequence"/>
</dbReference>
<organism evidence="1 2">
    <name type="scientific">Embleya scabrispora</name>
    <dbReference type="NCBI Taxonomy" id="159449"/>
    <lineage>
        <taxon>Bacteria</taxon>
        <taxon>Bacillati</taxon>
        <taxon>Actinomycetota</taxon>
        <taxon>Actinomycetes</taxon>
        <taxon>Kitasatosporales</taxon>
        <taxon>Streptomycetaceae</taxon>
        <taxon>Embleya</taxon>
    </lineage>
</organism>
<dbReference type="RefSeq" id="WP_078982321.1">
    <property type="nucleotide sequence ID" value="NZ_MWQN01000004.1"/>
</dbReference>
<keyword evidence="2" id="KW-1185">Reference proteome</keyword>
<evidence type="ECO:0000313" key="1">
    <source>
        <dbReference type="EMBL" id="OPC77567.1"/>
    </source>
</evidence>
<dbReference type="EMBL" id="MWQN01000004">
    <property type="protein sequence ID" value="OPC77567.1"/>
    <property type="molecule type" value="Genomic_DNA"/>
</dbReference>
<name>A0A1T3NL53_9ACTN</name>
<dbReference type="AlphaFoldDB" id="A0A1T3NL53"/>
<comment type="caution">
    <text evidence="1">The sequence shown here is derived from an EMBL/GenBank/DDBJ whole genome shotgun (WGS) entry which is preliminary data.</text>
</comment>
<dbReference type="STRING" id="159449.B4N89_44580"/>
<proteinExistence type="predicted"/>
<protein>
    <submittedName>
        <fullName evidence="1">Uncharacterized protein</fullName>
    </submittedName>
</protein>
<dbReference type="OrthoDB" id="4350898at2"/>
<reference evidence="1 2" key="1">
    <citation type="submission" date="2017-03" db="EMBL/GenBank/DDBJ databases">
        <title>Draft genome sequence of Streptomyces scabrisporus NF3, endophyte isolated from Amphipterygium adstringens.</title>
        <authorList>
            <person name="Vazquez M."/>
            <person name="Ceapa C.D."/>
            <person name="Rodriguez Luna D."/>
            <person name="Sanchez Esquivel S."/>
        </authorList>
    </citation>
    <scope>NUCLEOTIDE SEQUENCE [LARGE SCALE GENOMIC DNA]</scope>
    <source>
        <strain evidence="1 2">NF3</strain>
    </source>
</reference>
<sequence length="72" mass="8083">MSDKAHGRFDLVVEAYRPGDTYRLAMLADGTYRRLHDRGELDALAAELGLDPADRDRVAWEGGDEWPRHDGG</sequence>
<evidence type="ECO:0000313" key="2">
    <source>
        <dbReference type="Proteomes" id="UP000190037"/>
    </source>
</evidence>